<dbReference type="Proteomes" id="UP000828251">
    <property type="component" value="Unassembled WGS sequence"/>
</dbReference>
<feature type="compositionally biased region" description="Basic and acidic residues" evidence="1">
    <location>
        <begin position="96"/>
        <end position="111"/>
    </location>
</feature>
<evidence type="ECO:0000256" key="1">
    <source>
        <dbReference type="SAM" id="MobiDB-lite"/>
    </source>
</evidence>
<reference evidence="2 3" key="1">
    <citation type="journal article" date="2021" name="Plant Biotechnol. J.">
        <title>Multi-omics assisted identification of the key and species-specific regulatory components of drought-tolerant mechanisms in Gossypium stocksii.</title>
        <authorList>
            <person name="Yu D."/>
            <person name="Ke L."/>
            <person name="Zhang D."/>
            <person name="Wu Y."/>
            <person name="Sun Y."/>
            <person name="Mei J."/>
            <person name="Sun J."/>
            <person name="Sun Y."/>
        </authorList>
    </citation>
    <scope>NUCLEOTIDE SEQUENCE [LARGE SCALE GENOMIC DNA]</scope>
    <source>
        <strain evidence="3">cv. E1</strain>
        <tissue evidence="2">Leaf</tissue>
    </source>
</reference>
<gene>
    <name evidence="2" type="ORF">J1N35_000039</name>
</gene>
<dbReference type="AlphaFoldDB" id="A0A9D3WHM6"/>
<dbReference type="EMBL" id="JAIQCV010000001">
    <property type="protein sequence ID" value="KAH1128661.1"/>
    <property type="molecule type" value="Genomic_DNA"/>
</dbReference>
<name>A0A9D3WHM6_9ROSI</name>
<feature type="compositionally biased region" description="Low complexity" evidence="1">
    <location>
        <begin position="116"/>
        <end position="125"/>
    </location>
</feature>
<evidence type="ECO:0000313" key="2">
    <source>
        <dbReference type="EMBL" id="KAH1128661.1"/>
    </source>
</evidence>
<organism evidence="2 3">
    <name type="scientific">Gossypium stocksii</name>
    <dbReference type="NCBI Taxonomy" id="47602"/>
    <lineage>
        <taxon>Eukaryota</taxon>
        <taxon>Viridiplantae</taxon>
        <taxon>Streptophyta</taxon>
        <taxon>Embryophyta</taxon>
        <taxon>Tracheophyta</taxon>
        <taxon>Spermatophyta</taxon>
        <taxon>Magnoliopsida</taxon>
        <taxon>eudicotyledons</taxon>
        <taxon>Gunneridae</taxon>
        <taxon>Pentapetalae</taxon>
        <taxon>rosids</taxon>
        <taxon>malvids</taxon>
        <taxon>Malvales</taxon>
        <taxon>Malvaceae</taxon>
        <taxon>Malvoideae</taxon>
        <taxon>Gossypium</taxon>
    </lineage>
</organism>
<keyword evidence="3" id="KW-1185">Reference proteome</keyword>
<proteinExistence type="predicted"/>
<dbReference type="OrthoDB" id="10568568at2759"/>
<comment type="caution">
    <text evidence="2">The sequence shown here is derived from an EMBL/GenBank/DDBJ whole genome shotgun (WGS) entry which is preliminary data.</text>
</comment>
<protein>
    <submittedName>
        <fullName evidence="2">Uncharacterized protein</fullName>
    </submittedName>
</protein>
<accession>A0A9D3WHM6</accession>
<sequence length="178" mass="20302">MVVALKKETEAIISKFEELEGELIVCRVVVEKWMLASILKQRKVDVLKSKKFKGMRSARDAKQELRRQGIIELTIAIAKVKSFVELCLMEDKFESSKPKETDNGAGNHEEEGQVENGNYGNCKNGGNEKPHNGKWKFNNKPKGPVKCFLCDNLRIIRNCPKNMRFLPSKGTISQTKYR</sequence>
<evidence type="ECO:0000313" key="3">
    <source>
        <dbReference type="Proteomes" id="UP000828251"/>
    </source>
</evidence>
<feature type="region of interest" description="Disordered" evidence="1">
    <location>
        <begin position="96"/>
        <end position="137"/>
    </location>
</feature>